<name>B9BY78_9BURK</name>
<dbReference type="Proteomes" id="UP000004535">
    <property type="component" value="Unassembled WGS sequence"/>
</dbReference>
<dbReference type="AlphaFoldDB" id="B9BY78"/>
<organism evidence="1 2">
    <name type="scientific">Burkholderia multivorans CGD2</name>
    <dbReference type="NCBI Taxonomy" id="513052"/>
    <lineage>
        <taxon>Bacteria</taxon>
        <taxon>Pseudomonadati</taxon>
        <taxon>Pseudomonadota</taxon>
        <taxon>Betaproteobacteria</taxon>
        <taxon>Burkholderiales</taxon>
        <taxon>Burkholderiaceae</taxon>
        <taxon>Burkholderia</taxon>
        <taxon>Burkholderia cepacia complex</taxon>
    </lineage>
</organism>
<evidence type="ECO:0000313" key="2">
    <source>
        <dbReference type="Proteomes" id="UP000004535"/>
    </source>
</evidence>
<accession>B9BY78</accession>
<evidence type="ECO:0008006" key="3">
    <source>
        <dbReference type="Google" id="ProtNLM"/>
    </source>
</evidence>
<evidence type="ECO:0000313" key="1">
    <source>
        <dbReference type="EMBL" id="EEE04172.1"/>
    </source>
</evidence>
<comment type="caution">
    <text evidence="1">The sequence shown here is derived from an EMBL/GenBank/DDBJ whole genome shotgun (WGS) entry which is preliminary data.</text>
</comment>
<sequence length="87" mass="9920">MPMIVWRERFAALADWLPACVRGQRIAAGDRVRLHSGGMTMTATWAGRVAFAPGRWVCAQWFNADGELKQEFFPQRALRRASRRDDA</sequence>
<protein>
    <recommendedName>
        <fullName evidence="3">DUF2158 domain-containing protein</fullName>
    </recommendedName>
</protein>
<dbReference type="EMBL" id="ACFC01000017">
    <property type="protein sequence ID" value="EEE04172.1"/>
    <property type="molecule type" value="Genomic_DNA"/>
</dbReference>
<reference evidence="1 2" key="1">
    <citation type="journal article" date="2012" name="J. Bacteriol.">
        <title>Draft Genome Sequence Determination for Cystic Fibrosis and Chronic Granulomatous Disease Burkholderia multivorans Isolates.</title>
        <authorList>
            <person name="Varga J.J."/>
            <person name="Losada L."/>
            <person name="Zelazny A.M."/>
            <person name="Brinkac L."/>
            <person name="Harkins D."/>
            <person name="Radune D."/>
            <person name="Hostetler J."/>
            <person name="Sampaio E.P."/>
            <person name="Ronning C.M."/>
            <person name="Nierman W.C."/>
            <person name="Greenberg D.E."/>
            <person name="Holland S.M."/>
            <person name="Goldberg J.B."/>
        </authorList>
    </citation>
    <scope>NUCLEOTIDE SEQUENCE [LARGE SCALE GENOMIC DNA]</scope>
    <source>
        <strain evidence="1 2">CGD2</strain>
    </source>
</reference>
<dbReference type="InterPro" id="IPR019226">
    <property type="entry name" value="DUF2158"/>
</dbReference>
<gene>
    <name evidence="1" type="ORF">BURMUCGD2_1742</name>
</gene>
<proteinExistence type="predicted"/>
<dbReference type="Pfam" id="PF09926">
    <property type="entry name" value="DUF2158"/>
    <property type="match status" value="1"/>
</dbReference>